<dbReference type="InterPro" id="IPR020845">
    <property type="entry name" value="AMP-binding_CS"/>
</dbReference>
<dbReference type="Pfam" id="PF00668">
    <property type="entry name" value="Condensation"/>
    <property type="match status" value="1"/>
</dbReference>
<evidence type="ECO:0000256" key="7">
    <source>
        <dbReference type="SAM" id="MobiDB-lite"/>
    </source>
</evidence>
<gene>
    <name evidence="9" type="ORF">OQI_34220</name>
</gene>
<proteinExistence type="inferred from homology"/>
<dbReference type="InterPro" id="IPR010071">
    <property type="entry name" value="AA_adenyl_dom"/>
</dbReference>
<dbReference type="InterPro" id="IPR042099">
    <property type="entry name" value="ANL_N_sf"/>
</dbReference>
<dbReference type="Gene3D" id="3.30.559.30">
    <property type="entry name" value="Nonribosomal peptide synthetase, condensation domain"/>
    <property type="match status" value="1"/>
</dbReference>
<dbReference type="NCBIfam" id="TIGR01733">
    <property type="entry name" value="AA-adenyl-dom"/>
    <property type="match status" value="1"/>
</dbReference>
<dbReference type="InterPro" id="IPR036736">
    <property type="entry name" value="ACP-like_sf"/>
</dbReference>
<dbReference type="Gene3D" id="1.10.1200.10">
    <property type="entry name" value="ACP-like"/>
    <property type="match status" value="1"/>
</dbReference>
<dbReference type="InterPro" id="IPR000873">
    <property type="entry name" value="AMP-dep_synth/lig_dom"/>
</dbReference>
<accession>A0ABX3Y9H8</accession>
<dbReference type="Gene3D" id="3.40.50.12780">
    <property type="entry name" value="N-terminal domain of ligase-like"/>
    <property type="match status" value="1"/>
</dbReference>
<dbReference type="InterPro" id="IPR045851">
    <property type="entry name" value="AMP-bd_C_sf"/>
</dbReference>
<dbReference type="PROSITE" id="PS00455">
    <property type="entry name" value="AMP_BINDING"/>
    <property type="match status" value="1"/>
</dbReference>
<evidence type="ECO:0000256" key="5">
    <source>
        <dbReference type="ARBA" id="ARBA00022598"/>
    </source>
</evidence>
<dbReference type="Proteomes" id="UP000194266">
    <property type="component" value="Unassembled WGS sequence"/>
</dbReference>
<dbReference type="PANTHER" id="PTHR45527:SF10">
    <property type="entry name" value="PYOCHELIN SYNTHASE PCHF"/>
    <property type="match status" value="1"/>
</dbReference>
<feature type="domain" description="Carrier" evidence="8">
    <location>
        <begin position="18"/>
        <end position="94"/>
    </location>
</feature>
<feature type="region of interest" description="Disordered" evidence="7">
    <location>
        <begin position="1"/>
        <end position="22"/>
    </location>
</feature>
<dbReference type="Pfam" id="PF00501">
    <property type="entry name" value="AMP-binding"/>
    <property type="match status" value="1"/>
</dbReference>
<comment type="caution">
    <text evidence="9">The sequence shown here is derived from an EMBL/GenBank/DDBJ whole genome shotgun (WGS) entry which is preliminary data.</text>
</comment>
<dbReference type="CDD" id="cd12114">
    <property type="entry name" value="A_NRPS_TlmIV_like"/>
    <property type="match status" value="1"/>
</dbReference>
<dbReference type="InterPro" id="IPR029063">
    <property type="entry name" value="SAM-dependent_MTases_sf"/>
</dbReference>
<dbReference type="Gene3D" id="3.30.300.30">
    <property type="match status" value="1"/>
</dbReference>
<dbReference type="PANTHER" id="PTHR45527">
    <property type="entry name" value="NONRIBOSOMAL PEPTIDE SYNTHETASE"/>
    <property type="match status" value="1"/>
</dbReference>
<dbReference type="CDD" id="cd19535">
    <property type="entry name" value="Cyc_NRPS"/>
    <property type="match status" value="1"/>
</dbReference>
<evidence type="ECO:0000259" key="8">
    <source>
        <dbReference type="PROSITE" id="PS50075"/>
    </source>
</evidence>
<keyword evidence="10" id="KW-1185">Reference proteome</keyword>
<dbReference type="SUPFAM" id="SSF47336">
    <property type="entry name" value="ACP-like"/>
    <property type="match status" value="1"/>
</dbReference>
<dbReference type="RefSeq" id="WP_107428206.1">
    <property type="nucleotide sequence ID" value="NZ_MRYD01000328.1"/>
</dbReference>
<feature type="non-terminal residue" evidence="9">
    <location>
        <position position="1290"/>
    </location>
</feature>
<dbReference type="Pfam" id="PF00550">
    <property type="entry name" value="PP-binding"/>
    <property type="match status" value="1"/>
</dbReference>
<reference evidence="9 10" key="1">
    <citation type="submission" date="2016-12" db="EMBL/GenBank/DDBJ databases">
        <title>Genome Mining:The Detection of Biosynthetic Gene Clusters to Aid in the Expression of Curamycin A produced by Streptomyces sp. strain CZA14.</title>
        <authorList>
            <person name="Durrell K.A."/>
            <person name="Kirby B.M."/>
            <person name="Khan W."/>
            <person name="Mthethwa T."/>
            <person name="Le Roes-Hill M."/>
        </authorList>
    </citation>
    <scope>NUCLEOTIDE SEQUENCE [LARGE SCALE GENOMIC DNA]</scope>
    <source>
        <strain evidence="9 10">CZA14</strain>
    </source>
</reference>
<comment type="similarity">
    <text evidence="3">Belongs to the ATP-dependent AMP-binding enzyme family. MbtB subfamily.</text>
</comment>
<dbReference type="InterPro" id="IPR023213">
    <property type="entry name" value="CAT-like_dom_sf"/>
</dbReference>
<evidence type="ECO:0000256" key="1">
    <source>
        <dbReference type="ARBA" id="ARBA00001957"/>
    </source>
</evidence>
<dbReference type="Gene3D" id="3.40.50.150">
    <property type="entry name" value="Vaccinia Virus protein VP39"/>
    <property type="match status" value="1"/>
</dbReference>
<evidence type="ECO:0000256" key="3">
    <source>
        <dbReference type="ARBA" id="ARBA00007380"/>
    </source>
</evidence>
<sequence length="1290" mass="137729">MSNKRRSRRSSGGRLDPQALVGSPDALRAQVSEVLGARLGPADDATDLFELGLQSLQLMQLTSKLNRAGVRADFTELARDARLTRWYELLTGGDRATGTADGAPAPRPVDDALPSDPAAASFPLTPVQQAYWIGRADGQPLGGVGCHAYLEFDTPHVDADRLDTAVRALLRRHPMLRARFADDGTQRVLSASPWPGLTVHDHTGQAPDVVARALLERREALSHRRLDVARGEVMDVRLSRLGDAGCRIHVDIDLLVADVHSIRLILGDLAALYEDPAALPALDYDFPRHLADRAAGRAAERARAEAYWTARLPGLPGGPGLPLRADPGDIAVPRFVRRTGSLSPREWAALRRRATAQGITPSVLLATAFAEVLARWSGERHFLLNLPLFDRAPAAHPDVDAIVADFTSLVLLEVDLMPGTGFAERARAVQQRLHDDVGHAAYTGVDVLRDFVRADGEAPRTAPVVFACNVDAPLVPDAFAGLFGDLAWMVSQTPQVWLDCQVYRTRDDGLLLAWDAVDELFPDGMLDAMLTALVTLLRELIDADWRTAPDLPLPASQRRRREEVNSVAREHSGRVLHEEFFARAAARGEAPALVWSAPGPDGRDTTSTVTHRELAERALRVAGALVRRGVDRGCPVVVTAPKGPDQIAAVLGVLAAGGTYVPVGTDQPAKRRERILALSGARLVLDGGGPPHDAGRGVEVLPVERALRAEPLAAPVPVDPGDTAYVVFTSGSTGTPKGVDVSHGAAVNTVEDVNERFAVTARDRVLAVSALDFDLSVWDVFGLLSAGGALVLVAEAERRDAHRWLELCRRHEVSVWNSVPALMEMLLTAADREPLPSALRLALLSGDWIGLGLPAALREASRGRCRLVGLGGATEAAIWSNFHEVTDVPGHWRSIPYGTPLSNQRFRVVDPEGRDCPDWVAGELWIGGDGVALGYRGDPELTVERFVRHRGERWYRTGDLGRYRPDGTLEFLGRTDQQVKINGFRVELGEIEAVAHRHPAVEHAVAVTVGDRRGELTAAVVERRVPAPTGPAGTKTPSGAAHAACPAVEAEHALTETFLATVLDRLGVAGAFGAGRPVPASALPAGWVPYLLARDVLAGTGDAPRPGPRWTAVRDEQRIVRLRERLRGTPLATVADAWDRALPLLTAVLTGGAGPTAPPDDPALSPDGLGDLLPGAHACLAGIADHLAGLAARRPEPLAVVEWAGPGGRGAARILEELKPGTVTYTLLDPSAAGLAAARDRLAGTAHTVRTAPQDGSAVPEAYLHRFDAVIVNDAVSRIPDADAAAAALA</sequence>
<dbReference type="PROSITE" id="PS50075">
    <property type="entry name" value="CARRIER"/>
    <property type="match status" value="1"/>
</dbReference>
<evidence type="ECO:0000256" key="6">
    <source>
        <dbReference type="ARBA" id="ARBA00033440"/>
    </source>
</evidence>
<dbReference type="SUPFAM" id="SSF52777">
    <property type="entry name" value="CoA-dependent acyltransferases"/>
    <property type="match status" value="2"/>
</dbReference>
<evidence type="ECO:0000256" key="4">
    <source>
        <dbReference type="ARBA" id="ARBA00016743"/>
    </source>
</evidence>
<dbReference type="SUPFAM" id="SSF56801">
    <property type="entry name" value="Acetyl-CoA synthetase-like"/>
    <property type="match status" value="1"/>
</dbReference>
<evidence type="ECO:0000313" key="10">
    <source>
        <dbReference type="Proteomes" id="UP000194266"/>
    </source>
</evidence>
<dbReference type="InterPro" id="IPR001242">
    <property type="entry name" value="Condensation_dom"/>
</dbReference>
<dbReference type="Gene3D" id="3.30.559.10">
    <property type="entry name" value="Chloramphenicol acetyltransferase-like domain"/>
    <property type="match status" value="1"/>
</dbReference>
<organism evidence="9 10">
    <name type="scientific">Streptomyces pharetrae CZA14</name>
    <dbReference type="NCBI Taxonomy" id="1144883"/>
    <lineage>
        <taxon>Bacteria</taxon>
        <taxon>Bacillati</taxon>
        <taxon>Actinomycetota</taxon>
        <taxon>Actinomycetes</taxon>
        <taxon>Kitasatosporales</taxon>
        <taxon>Streptomycetaceae</taxon>
        <taxon>Streptomyces</taxon>
    </lineage>
</organism>
<dbReference type="InterPro" id="IPR009081">
    <property type="entry name" value="PP-bd_ACP"/>
</dbReference>
<comment type="pathway">
    <text evidence="2">Siderophore biosynthesis; mycobactin biosynthesis.</text>
</comment>
<dbReference type="EMBL" id="MRYD01000328">
    <property type="protein sequence ID" value="OSZ56211.1"/>
    <property type="molecule type" value="Genomic_DNA"/>
</dbReference>
<feature type="compositionally biased region" description="Basic residues" evidence="7">
    <location>
        <begin position="1"/>
        <end position="11"/>
    </location>
</feature>
<name>A0ABX3Y9H8_9ACTN</name>
<protein>
    <recommendedName>
        <fullName evidence="4">Phenyloxazoline synthase MbtB</fullName>
    </recommendedName>
    <alternativeName>
        <fullName evidence="6">Mycobactin synthetase protein B</fullName>
    </alternativeName>
</protein>
<evidence type="ECO:0000313" key="9">
    <source>
        <dbReference type="EMBL" id="OSZ56211.1"/>
    </source>
</evidence>
<comment type="cofactor">
    <cofactor evidence="1">
        <name>pantetheine 4'-phosphate</name>
        <dbReference type="ChEBI" id="CHEBI:47942"/>
    </cofactor>
</comment>
<evidence type="ECO:0000256" key="2">
    <source>
        <dbReference type="ARBA" id="ARBA00005102"/>
    </source>
</evidence>
<keyword evidence="5" id="KW-0436">Ligase</keyword>
<dbReference type="SUPFAM" id="SSF53335">
    <property type="entry name" value="S-adenosyl-L-methionine-dependent methyltransferases"/>
    <property type="match status" value="1"/>
</dbReference>
<dbReference type="InterPro" id="IPR057737">
    <property type="entry name" value="Condensation_MtbB-like"/>
</dbReference>